<reference evidence="2 3" key="1">
    <citation type="submission" date="2021-03" db="EMBL/GenBank/DDBJ databases">
        <title>Genomic Encyclopedia of Type Strains, Phase IV (KMG-IV): sequencing the most valuable type-strain genomes for metagenomic binning, comparative biology and taxonomic classification.</title>
        <authorList>
            <person name="Goeker M."/>
        </authorList>
    </citation>
    <scope>NUCLEOTIDE SEQUENCE [LARGE SCALE GENOMIC DNA]</scope>
    <source>
        <strain evidence="2 3">DSM 27563</strain>
    </source>
</reference>
<accession>A0ABS4KA19</accession>
<protein>
    <submittedName>
        <fullName evidence="2">Vacuolar-type H+-ATPase subunit E/Vma4</fullName>
    </submittedName>
</protein>
<proteinExistence type="predicted"/>
<dbReference type="SUPFAM" id="SSF160527">
    <property type="entry name" value="V-type ATPase subunit E-like"/>
    <property type="match status" value="1"/>
</dbReference>
<dbReference type="EMBL" id="JAGGLJ010000001">
    <property type="protein sequence ID" value="MBP2024626.1"/>
    <property type="molecule type" value="Genomic_DNA"/>
</dbReference>
<feature type="coiled-coil region" evidence="1">
    <location>
        <begin position="20"/>
        <end position="100"/>
    </location>
</feature>
<dbReference type="Gene3D" id="3.30.2320.30">
    <property type="entry name" value="ATP synthase, E subunit, C-terminal"/>
    <property type="match status" value="1"/>
</dbReference>
<keyword evidence="1" id="KW-0175">Coiled coil</keyword>
<dbReference type="RefSeq" id="WP_210059928.1">
    <property type="nucleotide sequence ID" value="NZ_JAGGLJ010000001.1"/>
</dbReference>
<evidence type="ECO:0000256" key="1">
    <source>
        <dbReference type="SAM" id="Coils"/>
    </source>
</evidence>
<organism evidence="2 3">
    <name type="scientific">Peptoniphilus stercorisuis</name>
    <dbReference type="NCBI Taxonomy" id="1436965"/>
    <lineage>
        <taxon>Bacteria</taxon>
        <taxon>Bacillati</taxon>
        <taxon>Bacillota</taxon>
        <taxon>Tissierellia</taxon>
        <taxon>Tissierellales</taxon>
        <taxon>Peptoniphilaceae</taxon>
        <taxon>Peptoniphilus</taxon>
    </lineage>
</organism>
<evidence type="ECO:0000313" key="3">
    <source>
        <dbReference type="Proteomes" id="UP001519306"/>
    </source>
</evidence>
<dbReference type="Proteomes" id="UP001519306">
    <property type="component" value="Unassembled WGS sequence"/>
</dbReference>
<comment type="caution">
    <text evidence="2">The sequence shown here is derived from an EMBL/GenBank/DDBJ whole genome shotgun (WGS) entry which is preliminary data.</text>
</comment>
<evidence type="ECO:0000313" key="2">
    <source>
        <dbReference type="EMBL" id="MBP2024626.1"/>
    </source>
</evidence>
<gene>
    <name evidence="2" type="ORF">J2Z71_000141</name>
</gene>
<dbReference type="InterPro" id="IPR038495">
    <property type="entry name" value="ATPase_E_C"/>
</dbReference>
<name>A0ABS4KA19_9FIRM</name>
<sequence>MILLENKLEMFNKIVYKTKERECELKLDEVKKQCEEEIEKKKVELEKNSDEIIKRRTSLAKKRKYEILGKVAEDKRIAELQKTEELRKKLIEELEKKVLEFTSTDEYIEFEKDKFRTLLEELDDGNYILKLTISDKDKLFNELISLTNGRDINFIYEELDSNLLGGFIVSDEQKTYNIDSSLKEKIEDKKYEIGKLLDFSLRKEGEQA</sequence>
<keyword evidence="3" id="KW-1185">Reference proteome</keyword>